<feature type="signal peptide" evidence="7">
    <location>
        <begin position="1"/>
        <end position="21"/>
    </location>
</feature>
<evidence type="ECO:0000256" key="2">
    <source>
        <dbReference type="ARBA" id="ARBA00022729"/>
    </source>
</evidence>
<feature type="domain" description="Chitin-binding type-2" evidence="8">
    <location>
        <begin position="420"/>
        <end position="475"/>
    </location>
</feature>
<feature type="region of interest" description="Disordered" evidence="6">
    <location>
        <begin position="1326"/>
        <end position="1345"/>
    </location>
</feature>
<evidence type="ECO:0000256" key="4">
    <source>
        <dbReference type="ARBA" id="ARBA00023157"/>
    </source>
</evidence>
<feature type="region of interest" description="Disordered" evidence="6">
    <location>
        <begin position="1517"/>
        <end position="1536"/>
    </location>
</feature>
<keyword evidence="1" id="KW-0147">Chitin-binding</keyword>
<dbReference type="GeneID" id="106459716"/>
<keyword evidence="4" id="KW-1015">Disulfide bond</keyword>
<feature type="domain" description="Chitin-binding type-2" evidence="8">
    <location>
        <begin position="108"/>
        <end position="165"/>
    </location>
</feature>
<dbReference type="InterPro" id="IPR002557">
    <property type="entry name" value="Chitin-bd_dom"/>
</dbReference>
<feature type="region of interest" description="Disordered" evidence="6">
    <location>
        <begin position="984"/>
        <end position="1076"/>
    </location>
</feature>
<feature type="domain" description="Chitin-binding type-2" evidence="8">
    <location>
        <begin position="2392"/>
        <end position="2449"/>
    </location>
</feature>
<dbReference type="Pfam" id="PF01607">
    <property type="entry name" value="CBM_14"/>
    <property type="match status" value="13"/>
</dbReference>
<keyword evidence="3" id="KW-0677">Repeat</keyword>
<feature type="compositionally biased region" description="Basic and acidic residues" evidence="6">
    <location>
        <begin position="1326"/>
        <end position="1335"/>
    </location>
</feature>
<feature type="domain" description="Chitin-binding type-2" evidence="8">
    <location>
        <begin position="481"/>
        <end position="538"/>
    </location>
</feature>
<evidence type="ECO:0000259" key="8">
    <source>
        <dbReference type="PROSITE" id="PS50940"/>
    </source>
</evidence>
<feature type="domain" description="Chitin-binding type-2" evidence="8">
    <location>
        <begin position="285"/>
        <end position="343"/>
    </location>
</feature>
<protein>
    <submittedName>
        <fullName evidence="10">Uncharacterized protein LOC106459716</fullName>
    </submittedName>
</protein>
<evidence type="ECO:0000256" key="1">
    <source>
        <dbReference type="ARBA" id="ARBA00022669"/>
    </source>
</evidence>
<feature type="domain" description="Chitin-binding type-2" evidence="8">
    <location>
        <begin position="563"/>
        <end position="620"/>
    </location>
</feature>
<feature type="compositionally biased region" description="Polar residues" evidence="6">
    <location>
        <begin position="1457"/>
        <end position="1481"/>
    </location>
</feature>
<feature type="domain" description="Chitin-binding type-2" evidence="8">
    <location>
        <begin position="225"/>
        <end position="282"/>
    </location>
</feature>
<reference evidence="10" key="1">
    <citation type="submission" date="2025-08" db="UniProtKB">
        <authorList>
            <consortium name="RefSeq"/>
        </authorList>
    </citation>
    <scope>IDENTIFICATION</scope>
    <source>
        <tissue evidence="10">Muscle</tissue>
    </source>
</reference>
<dbReference type="SUPFAM" id="SSF57625">
    <property type="entry name" value="Invertebrate chitin-binding proteins"/>
    <property type="match status" value="13"/>
</dbReference>
<evidence type="ECO:0000256" key="5">
    <source>
        <dbReference type="ARBA" id="ARBA00023180"/>
    </source>
</evidence>
<feature type="domain" description="Chitin-binding type-2" evidence="8">
    <location>
        <begin position="2320"/>
        <end position="2377"/>
    </location>
</feature>
<organism evidence="9 10">
    <name type="scientific">Limulus polyphemus</name>
    <name type="common">Atlantic horseshoe crab</name>
    <dbReference type="NCBI Taxonomy" id="6850"/>
    <lineage>
        <taxon>Eukaryota</taxon>
        <taxon>Metazoa</taxon>
        <taxon>Ecdysozoa</taxon>
        <taxon>Arthropoda</taxon>
        <taxon>Chelicerata</taxon>
        <taxon>Merostomata</taxon>
        <taxon>Xiphosura</taxon>
        <taxon>Limulidae</taxon>
        <taxon>Limulus</taxon>
    </lineage>
</organism>
<keyword evidence="2 7" id="KW-0732">Signal</keyword>
<dbReference type="Gene3D" id="2.170.140.10">
    <property type="entry name" value="Chitin binding domain"/>
    <property type="match status" value="13"/>
</dbReference>
<feature type="compositionally biased region" description="Polar residues" evidence="6">
    <location>
        <begin position="1520"/>
        <end position="1533"/>
    </location>
</feature>
<keyword evidence="9" id="KW-1185">Reference proteome</keyword>
<evidence type="ECO:0000256" key="7">
    <source>
        <dbReference type="SAM" id="SignalP"/>
    </source>
</evidence>
<dbReference type="PANTHER" id="PTHR23301:SF0">
    <property type="entry name" value="CHITIN-BINDING TYPE-2 DOMAIN-CONTAINING PROTEIN-RELATED"/>
    <property type="match status" value="1"/>
</dbReference>
<feature type="domain" description="Chitin-binding type-2" evidence="8">
    <location>
        <begin position="346"/>
        <end position="404"/>
    </location>
</feature>
<name>A0ABM1SE95_LIMPO</name>
<dbReference type="Proteomes" id="UP000694941">
    <property type="component" value="Unplaced"/>
</dbReference>
<feature type="chain" id="PRO_5045900241" evidence="7">
    <location>
        <begin position="22"/>
        <end position="2453"/>
    </location>
</feature>
<feature type="region of interest" description="Disordered" evidence="6">
    <location>
        <begin position="1179"/>
        <end position="1226"/>
    </location>
</feature>
<dbReference type="PANTHER" id="PTHR23301">
    <property type="entry name" value="CHITIN BINDING PERITROPHIN-A"/>
    <property type="match status" value="1"/>
</dbReference>
<feature type="domain" description="Chitin-binding type-2" evidence="8">
    <location>
        <begin position="168"/>
        <end position="222"/>
    </location>
</feature>
<dbReference type="InterPro" id="IPR051940">
    <property type="entry name" value="Chitin_bind-dev_reg"/>
</dbReference>
<feature type="domain" description="Chitin-binding type-2" evidence="8">
    <location>
        <begin position="42"/>
        <end position="98"/>
    </location>
</feature>
<evidence type="ECO:0000256" key="3">
    <source>
        <dbReference type="ARBA" id="ARBA00022737"/>
    </source>
</evidence>
<evidence type="ECO:0000313" key="9">
    <source>
        <dbReference type="Proteomes" id="UP000694941"/>
    </source>
</evidence>
<keyword evidence="5" id="KW-0325">Glycoprotein</keyword>
<feature type="compositionally biased region" description="Polar residues" evidence="6">
    <location>
        <begin position="1036"/>
        <end position="1047"/>
    </location>
</feature>
<accession>A0ABM1SE95</accession>
<feature type="domain" description="Chitin-binding type-2" evidence="8">
    <location>
        <begin position="630"/>
        <end position="689"/>
    </location>
</feature>
<dbReference type="RefSeq" id="XP_022241950.1">
    <property type="nucleotide sequence ID" value="XM_022386242.1"/>
</dbReference>
<feature type="domain" description="Chitin-binding type-2" evidence="8">
    <location>
        <begin position="2256"/>
        <end position="2313"/>
    </location>
</feature>
<dbReference type="PROSITE" id="PS50940">
    <property type="entry name" value="CHIT_BIND_II"/>
    <property type="match status" value="13"/>
</dbReference>
<evidence type="ECO:0000313" key="10">
    <source>
        <dbReference type="RefSeq" id="XP_022241950.1"/>
    </source>
</evidence>
<dbReference type="InterPro" id="IPR036508">
    <property type="entry name" value="Chitin-bd_dom_sf"/>
</dbReference>
<feature type="compositionally biased region" description="Polar residues" evidence="6">
    <location>
        <begin position="1004"/>
        <end position="1014"/>
    </location>
</feature>
<proteinExistence type="predicted"/>
<dbReference type="SMART" id="SM00494">
    <property type="entry name" value="ChtBD2"/>
    <property type="match status" value="13"/>
</dbReference>
<evidence type="ECO:0000256" key="6">
    <source>
        <dbReference type="SAM" id="MobiDB-lite"/>
    </source>
</evidence>
<sequence length="2453" mass="280111">MVMITFALFKLLAGLFQLSFAISQLTVYVEDKKNEVVFGGSGYSCTNLQDGAYVDYQRGCRAFFICESGKKNEFWCANGTLFNPASGCDSSSYVRCVVPKQDVSHFLVEDCSQQEDGVYTSYSADCRSFYFCRDGRKVEFNCPPGRRFDWKKGSCRLSEKVSCKRLDCHEKIDGVYADFTEACRRYFLCERGEMKEFSCPEGKAFNENLHICVDAQEMECGRARELNCHELPEGYYPVYDKNCQAFQVCENGISRKYFCPSPMVFSPETLSCAYPEQSICELPFSSLCKQKANGIYPRFDRGCREFMICKDGYLIQLGFCTHDKLFDPVTEKCQLPSQVVCNSFKDLECDGRLDGAYPLKGSRCSAFYVCINQKKVIQSTCPTSTLFDSTSELCLPSKVAECAVPSIVPATPRFQWDISHYGCDGRLGLYSDFLSGCRRFYICAYGQRYISKCPGQRIFSQITGQCEDAEVDCYAPKLLGTFLCNNGSDGIYVDVKSDCKRWHECWGEKGATYSCPAGETFNSISRACDSSGKATCGHAVAQSYQSHGNLHRVINAIPVAEAGFDCNGKRNGIFALGERDCKLFHICSNDRTFSFICPSNMAYNPVLKSCDDPATFICKKPANRNKHQTDFSCIFRVDGYYPDTDMNCKRYFVCKHGKRTTIYCPDGYLFNTLTANCEYDIGENIQCKSTTITEKLEENSQNYAYSPLDIQTGDMPAKHTSMCKECSYEITHKPFDQHSQKHHSETHPLNVAAKLTKDNSSEGIFNKWYQSSGENKESTVVVNSHKSRANEGGPMNIKKWDFSQGEEKLATTESLQLTNRNQGLPIPTEVQILSHRNQDFIPDKEIKSNTRSQDSMRDAEIELTTKNQEVILSIERNLKVKNQHFAEDTDKKLNTWIQGATEDVKKNVNIRNQNIKITIERYLNTSNHQIITDAEKNLNKNQGTTKGGEIYLNTTNQTTNENAESRFKNTNQELATDTEKRQMFITDKERNSNIKNQGPKEVSESISYNRNQDSTAERPLYSSSKMFLEDEDRSLYTRSQKSTTASSNEDRLSYNEEPGENRPLNKGNQTYSRENLDEEKALYIRDERFSTNKEYPLHTRTQRFREPKEKISLEQMSTLNNDNRAKIRGSRLPKHFHSTEDINRGNNFNQDSLTKTPLIHFKNNVARMTRNNRLMLRRRNQESGNTRRQVARKRKLNQEIRSSFTNEDKRTRSRDKKNYGISGVVSDNQDYSEPTLSFGDRIPDNFRNYNVQVHKEQQLLPKVLNETHFDTTEEIHLSGISATRHYQTLEQNNRKIFIPEVTKRREYLHSTIQRKFPTEVSRLDHPYNLDEKEQESLSPTISRPHHSDILLEQRQSYFSELPSNEQTKTHNQRNSDGISQGVSRMDNLDIIEQNKQKDSLSDSFKMMDHISIHNTHSHNQDNNSNGYFLGKIQGREHLYINIHNNESTPPTIPEGHSVSTKIPSSSYQQTMADSSLESSGSKPLRTEDPISQDQESPTQFISKVLNRKHFNENSEVDKAVQSSQQGSPLNTPGSIDIQDKIDVDYLLSDLSNRKQKETIDQGTWNKFQTSVPGGYQTEIQEQREQAGFSQKFLSIEHQEIINQNNETSLLPGFQNRTQPDIPANISEKNLVIEVPEVDNKAVHILDNQEIILSDVIGRQHQPYAIQDDKKHFQYDVSRKQCPIHSSHGELSLNGSSRKQQESRSWDSKQIFLSEIPHTGQLDIIYQDDLKGVLSEDSQSKYSDHIDGENQNGFHHDFLKTSESISSESPINKHANKFHQSHESSEQSDLKLNKENFKLFDKEELSEKNNYSHENIKHTQSYDTETENIRNDEMMFINPSDSYSSISVHSDDDDSYRNTSENLQRQYESYINTRVVNKSTEKDKSSISAATIDDLTDKHRIILLIIEVSKMLDRVPISHQKKLKDQYNALLEMVRRASHIKTSHQDKQVEEYSKNNYITQTNITSNITHGFGDTQMSLQDTFKDKSKLVADINSNRQHTLNVYNTTSNPILQTKISGITSVSHLYRKTFDESSPVSIFNTSVFHTIDQSTPPSITESILVDQLTTFNSSLHNLLNKPKNVTKSTSFVLDETTLGTVATNQLDHKTSSSFASELENQRMPHTTAFYNILDHTLTNTLVPNLLDETTDNIISLNPISQAETITIGSKIGDKQTTTQDKSELNIFDPSKTPMNLTKAFGERKNANMTDGFQAYRISTEPQTFNEPNETPLLPRKQSNNKILTTNNNVAQPQITDSWMPPSFQCPSNQVGIFPDITTGCKQFHICAQDTQQTFTCPTTMLFNMDTGQCDMSENVICQDPKMTNHKTQCTGRQNGYYPDVSKDCKQYFYCQNGQIHTFNCPQDQLFDYHNKACVTTTNIICTEDPVEHHVHGVPSQFLFDCHDKPDGVYPDYARSCHVFYYCVDGHKYSDYCRTGLLFNPETEACDIAEKVICNPPINH</sequence>
<gene>
    <name evidence="10" type="primary">LOC106459716</name>
</gene>
<feature type="region of interest" description="Disordered" evidence="6">
    <location>
        <begin position="1443"/>
        <end position="1497"/>
    </location>
</feature>